<keyword evidence="2" id="KW-1185">Reference proteome</keyword>
<dbReference type="PANTHER" id="PTHR34613">
    <property type="entry name" value="SLL0800 PROTEIN"/>
    <property type="match status" value="1"/>
</dbReference>
<dbReference type="Proteomes" id="UP000466345">
    <property type="component" value="Unassembled WGS sequence"/>
</dbReference>
<name>A0A7K0CDI1_9ACTN</name>
<comment type="caution">
    <text evidence="1">The sequence shown here is derived from an EMBL/GenBank/DDBJ whole genome shotgun (WGS) entry which is preliminary data.</text>
</comment>
<protein>
    <recommendedName>
        <fullName evidence="3">Transposase</fullName>
    </recommendedName>
</protein>
<dbReference type="OrthoDB" id="4533444at2"/>
<organism evidence="1 2">
    <name type="scientific">Streptomyces smaragdinus</name>
    <dbReference type="NCBI Taxonomy" id="2585196"/>
    <lineage>
        <taxon>Bacteria</taxon>
        <taxon>Bacillati</taxon>
        <taxon>Actinomycetota</taxon>
        <taxon>Actinomycetes</taxon>
        <taxon>Kitasatosporales</taxon>
        <taxon>Streptomycetaceae</taxon>
        <taxon>Streptomyces</taxon>
    </lineage>
</organism>
<dbReference type="AlphaFoldDB" id="A0A7K0CDI1"/>
<gene>
    <name evidence="1" type="ORF">SRB5_16360</name>
</gene>
<sequence length="291" mass="32379">MVSSSHEAMHQLFREDPGVFARTFRRLGLDFDDPSSVTVLPTDLTELKPLERRVDTLLRFDNPDGSSYLLAVEAQGKPDAAKPSSWAYYLAHLYAKYDVPPVLLVVCNDIRTARWAETPFIIGPRQLKALTLRTLVLGPHNVPVVTDAAEATADIPLATLSAIVHARSVKVDAILQALASALHKQPDEDALPYIEFIESGLGSVPAAVEIWRKLMAMDISMYQGETAQRLRAEGRVEDRIAVILEALDERGIELTDEDRRRVTTCTDYDTLLVWSRRTYTASSAAEVFTDE</sequence>
<evidence type="ECO:0008006" key="3">
    <source>
        <dbReference type="Google" id="ProtNLM"/>
    </source>
</evidence>
<reference evidence="1 2" key="1">
    <citation type="submission" date="2019-10" db="EMBL/GenBank/DDBJ databases">
        <title>Streptomyces smaragdinus sp. nov. and Streptomyces fabii sp. nov., isolated from the gut of fungus growing-termite Macrotermes natalensis.</title>
        <authorList>
            <person name="Schwitalla J."/>
            <person name="Benndorf R."/>
            <person name="Martin K."/>
            <person name="De Beer W."/>
            <person name="Kaster A.-K."/>
            <person name="Vollmers J."/>
            <person name="Poulsen M."/>
            <person name="Beemelmanns C."/>
        </authorList>
    </citation>
    <scope>NUCLEOTIDE SEQUENCE [LARGE SCALE GENOMIC DNA]</scope>
    <source>
        <strain evidence="1 2">RB5</strain>
    </source>
</reference>
<evidence type="ECO:0000313" key="2">
    <source>
        <dbReference type="Proteomes" id="UP000466345"/>
    </source>
</evidence>
<dbReference type="EMBL" id="WEGJ01000003">
    <property type="protein sequence ID" value="MQY11517.1"/>
    <property type="molecule type" value="Genomic_DNA"/>
</dbReference>
<proteinExistence type="predicted"/>
<dbReference type="PANTHER" id="PTHR34613:SF1">
    <property type="entry name" value="SLL6017 PROTEIN"/>
    <property type="match status" value="1"/>
</dbReference>
<dbReference type="RefSeq" id="WP_153450756.1">
    <property type="nucleotide sequence ID" value="NZ_WEGJ01000003.1"/>
</dbReference>
<evidence type="ECO:0000313" key="1">
    <source>
        <dbReference type="EMBL" id="MQY11517.1"/>
    </source>
</evidence>
<accession>A0A7K0CDI1</accession>